<gene>
    <name evidence="10" type="ORF">ACFSAS_06950</name>
</gene>
<keyword evidence="5 7" id="KW-0472">Membrane</keyword>
<dbReference type="InterPro" id="IPR052218">
    <property type="entry name" value="Preflagellin_Peptidase"/>
</dbReference>
<dbReference type="PANTHER" id="PTHR36506:SF1">
    <property type="entry name" value="PREFLAGELLIN PEPTIDASE"/>
    <property type="match status" value="1"/>
</dbReference>
<proteinExistence type="predicted"/>
<keyword evidence="11" id="KW-1185">Reference proteome</keyword>
<feature type="region of interest" description="Disordered" evidence="6">
    <location>
        <begin position="217"/>
        <end position="274"/>
    </location>
</feature>
<evidence type="ECO:0000313" key="10">
    <source>
        <dbReference type="EMBL" id="MFD1685350.1"/>
    </source>
</evidence>
<feature type="domain" description="Preflagellin peptidase C-terminal" evidence="9">
    <location>
        <begin position="318"/>
        <end position="346"/>
    </location>
</feature>
<evidence type="ECO:0000256" key="1">
    <source>
        <dbReference type="ARBA" id="ARBA00004651"/>
    </source>
</evidence>
<dbReference type="RefSeq" id="WP_256306650.1">
    <property type="nucleotide sequence ID" value="NZ_JANHAW010000001.1"/>
</dbReference>
<feature type="transmembrane region" description="Helical" evidence="7">
    <location>
        <begin position="95"/>
        <end position="112"/>
    </location>
</feature>
<dbReference type="Proteomes" id="UP001597092">
    <property type="component" value="Unassembled WGS sequence"/>
</dbReference>
<evidence type="ECO:0000259" key="8">
    <source>
        <dbReference type="Pfam" id="PF01478"/>
    </source>
</evidence>
<keyword evidence="4 7" id="KW-1133">Transmembrane helix</keyword>
<organism evidence="10 11">
    <name type="scientific">Halobellus litoreus</name>
    <dbReference type="NCBI Taxonomy" id="755310"/>
    <lineage>
        <taxon>Archaea</taxon>
        <taxon>Methanobacteriati</taxon>
        <taxon>Methanobacteriota</taxon>
        <taxon>Stenosarchaea group</taxon>
        <taxon>Halobacteria</taxon>
        <taxon>Halobacteriales</taxon>
        <taxon>Haloferacaceae</taxon>
        <taxon>Halobellus</taxon>
    </lineage>
</organism>
<comment type="caution">
    <text evidence="10">The sequence shown here is derived from an EMBL/GenBank/DDBJ whole genome shotgun (WGS) entry which is preliminary data.</text>
</comment>
<feature type="domain" description="Prepilin type IV endopeptidase peptidase" evidence="8">
    <location>
        <begin position="12"/>
        <end position="128"/>
    </location>
</feature>
<keyword evidence="3 7" id="KW-0812">Transmembrane</keyword>
<comment type="subcellular location">
    <subcellularLocation>
        <location evidence="1">Cell membrane</location>
        <topology evidence="1">Multi-pass membrane protein</topology>
    </subcellularLocation>
</comment>
<protein>
    <submittedName>
        <fullName evidence="10">A24 family peptidase C-terminal domain-containing protein</fullName>
    </submittedName>
</protein>
<reference evidence="10 11" key="1">
    <citation type="journal article" date="2019" name="Int. J. Syst. Evol. Microbiol.">
        <title>The Global Catalogue of Microorganisms (GCM) 10K type strain sequencing project: providing services to taxonomists for standard genome sequencing and annotation.</title>
        <authorList>
            <consortium name="The Broad Institute Genomics Platform"/>
            <consortium name="The Broad Institute Genome Sequencing Center for Infectious Disease"/>
            <person name="Wu L."/>
            <person name="Ma J."/>
        </authorList>
    </citation>
    <scope>NUCLEOTIDE SEQUENCE [LARGE SCALE GENOMIC DNA]</scope>
    <source>
        <strain evidence="10 11">CGMCC 1.10387</strain>
    </source>
</reference>
<dbReference type="InterPro" id="IPR000045">
    <property type="entry name" value="Prepilin_IV_endopep_pep"/>
</dbReference>
<keyword evidence="2" id="KW-1003">Cell membrane</keyword>
<dbReference type="EMBL" id="JBHUDP010000002">
    <property type="protein sequence ID" value="MFD1685350.1"/>
    <property type="molecule type" value="Genomic_DNA"/>
</dbReference>
<evidence type="ECO:0000256" key="7">
    <source>
        <dbReference type="SAM" id="Phobius"/>
    </source>
</evidence>
<sequence length="357" mass="37953">MFASAPDLLRLVVLPVLGWTAWRDVETRRVPTRTWYPLVGLGLLLLAWDAVGHLSLATSADVLFFVRVAISLFLVAPIAYGFWWIGGFGGADAKALITIAILLPTFPTYYFLGFALPEVVTTLGVFSMTILTNTVLLAAAYPLALGVRNVLDGEVRFPVSFLGTRVDVADLAEAHGRLYETPDGFSRNGLDIDALRMYLRWRGLTLDELRAAPERFRAPGSVGDTYDPTDGAVDVGGDGASDGSANPSEAATGVESDGGISPERDGEVPDETDGGDVGVAAEADDPWAAEAFLDDIEGSAYGTTPEKLRGGLDVVSEQEEVWISPGIPFLVPMFVGTLVAFTYGDIVFGALGALGVF</sequence>
<dbReference type="PANTHER" id="PTHR36506">
    <property type="entry name" value="PREFLAGELLIN PEPTIDASE"/>
    <property type="match status" value="1"/>
</dbReference>
<feature type="transmembrane region" description="Helical" evidence="7">
    <location>
        <begin position="124"/>
        <end position="147"/>
    </location>
</feature>
<evidence type="ECO:0000256" key="5">
    <source>
        <dbReference type="ARBA" id="ARBA00023136"/>
    </source>
</evidence>
<name>A0ABD6DVU7_9EURY</name>
<evidence type="ECO:0000313" key="11">
    <source>
        <dbReference type="Proteomes" id="UP001597092"/>
    </source>
</evidence>
<dbReference type="AlphaFoldDB" id="A0ABD6DVU7"/>
<dbReference type="InterPro" id="IPR009655">
    <property type="entry name" value="Preflagellin_peptidase_C"/>
</dbReference>
<dbReference type="Gene3D" id="1.20.120.1220">
    <property type="match status" value="1"/>
</dbReference>
<evidence type="ECO:0000259" key="9">
    <source>
        <dbReference type="Pfam" id="PF06847"/>
    </source>
</evidence>
<feature type="transmembrane region" description="Helical" evidence="7">
    <location>
        <begin position="329"/>
        <end position="354"/>
    </location>
</feature>
<evidence type="ECO:0000256" key="2">
    <source>
        <dbReference type="ARBA" id="ARBA00022475"/>
    </source>
</evidence>
<feature type="transmembrane region" description="Helical" evidence="7">
    <location>
        <begin position="62"/>
        <end position="83"/>
    </location>
</feature>
<dbReference type="Pfam" id="PF01478">
    <property type="entry name" value="Peptidase_A24"/>
    <property type="match status" value="1"/>
</dbReference>
<feature type="transmembrane region" description="Helical" evidence="7">
    <location>
        <begin position="35"/>
        <end position="56"/>
    </location>
</feature>
<evidence type="ECO:0000256" key="4">
    <source>
        <dbReference type="ARBA" id="ARBA00022989"/>
    </source>
</evidence>
<evidence type="ECO:0000256" key="6">
    <source>
        <dbReference type="SAM" id="MobiDB-lite"/>
    </source>
</evidence>
<evidence type="ECO:0000256" key="3">
    <source>
        <dbReference type="ARBA" id="ARBA00022692"/>
    </source>
</evidence>
<accession>A0ABD6DVU7</accession>
<dbReference type="Pfam" id="PF06847">
    <property type="entry name" value="Arc_PepC_II"/>
    <property type="match status" value="1"/>
</dbReference>
<dbReference type="GO" id="GO:0005886">
    <property type="term" value="C:plasma membrane"/>
    <property type="evidence" value="ECO:0007669"/>
    <property type="project" value="UniProtKB-SubCell"/>
</dbReference>